<dbReference type="Pfam" id="PF00293">
    <property type="entry name" value="NUDIX"/>
    <property type="match status" value="1"/>
</dbReference>
<dbReference type="CDD" id="cd18879">
    <property type="entry name" value="NUDIX_Hydrolase"/>
    <property type="match status" value="1"/>
</dbReference>
<evidence type="ECO:0000256" key="1">
    <source>
        <dbReference type="ARBA" id="ARBA00001946"/>
    </source>
</evidence>
<dbReference type="InterPro" id="IPR000086">
    <property type="entry name" value="NUDIX_hydrolase_dom"/>
</dbReference>
<comment type="caution">
    <text evidence="4">The sequence shown here is derived from an EMBL/GenBank/DDBJ whole genome shotgun (WGS) entry which is preliminary data.</text>
</comment>
<dbReference type="Proteomes" id="UP001165068">
    <property type="component" value="Unassembled WGS sequence"/>
</dbReference>
<dbReference type="Gene3D" id="3.90.79.10">
    <property type="entry name" value="Nucleoside Triphosphate Pyrophosphohydrolase"/>
    <property type="match status" value="1"/>
</dbReference>
<dbReference type="PROSITE" id="PS51462">
    <property type="entry name" value="NUDIX"/>
    <property type="match status" value="1"/>
</dbReference>
<evidence type="ECO:0000313" key="5">
    <source>
        <dbReference type="Proteomes" id="UP001165068"/>
    </source>
</evidence>
<keyword evidence="2" id="KW-0378">Hydrolase</keyword>
<organism evidence="4 5">
    <name type="scientific">Microbacterium arabinogalactanolyticum</name>
    <dbReference type="NCBI Taxonomy" id="69365"/>
    <lineage>
        <taxon>Bacteria</taxon>
        <taxon>Bacillati</taxon>
        <taxon>Actinomycetota</taxon>
        <taxon>Actinomycetes</taxon>
        <taxon>Micrococcales</taxon>
        <taxon>Microbacteriaceae</taxon>
        <taxon>Microbacterium</taxon>
    </lineage>
</organism>
<comment type="cofactor">
    <cofactor evidence="1">
        <name>Mg(2+)</name>
        <dbReference type="ChEBI" id="CHEBI:18420"/>
    </cofactor>
</comment>
<keyword evidence="5" id="KW-1185">Reference proteome</keyword>
<accession>A0ABQ5ND27</accession>
<dbReference type="InterPro" id="IPR015797">
    <property type="entry name" value="NUDIX_hydrolase-like_dom_sf"/>
</dbReference>
<gene>
    <name evidence="4" type="ORF">MIAR_02200</name>
</gene>
<evidence type="ECO:0000256" key="2">
    <source>
        <dbReference type="ARBA" id="ARBA00022801"/>
    </source>
</evidence>
<reference evidence="4" key="1">
    <citation type="submission" date="2022-08" db="EMBL/GenBank/DDBJ databases">
        <title>Draft genome sequence of Microbacterium arabinogalactanolyticum JCM 9171.</title>
        <authorList>
            <person name="Fujita K."/>
            <person name="Ishiwata A."/>
            <person name="Fushinobu S."/>
        </authorList>
    </citation>
    <scope>NUCLEOTIDE SEQUENCE</scope>
    <source>
        <strain evidence="4">JCM 9171</strain>
    </source>
</reference>
<dbReference type="EMBL" id="BRZC01000002">
    <property type="protein sequence ID" value="GLC83632.1"/>
    <property type="molecule type" value="Genomic_DNA"/>
</dbReference>
<dbReference type="PANTHER" id="PTHR43046:SF16">
    <property type="entry name" value="ADP-RIBOSE PYROPHOSPHATASE YJHB-RELATED"/>
    <property type="match status" value="1"/>
</dbReference>
<name>A0ABQ5ND27_9MICO</name>
<dbReference type="PANTHER" id="PTHR43046">
    <property type="entry name" value="GDP-MANNOSE MANNOSYL HYDROLASE"/>
    <property type="match status" value="1"/>
</dbReference>
<protein>
    <recommendedName>
        <fullName evidence="3">Nudix hydrolase domain-containing protein</fullName>
    </recommendedName>
</protein>
<dbReference type="SUPFAM" id="SSF55811">
    <property type="entry name" value="Nudix"/>
    <property type="match status" value="1"/>
</dbReference>
<evidence type="ECO:0000259" key="3">
    <source>
        <dbReference type="PROSITE" id="PS51462"/>
    </source>
</evidence>
<sequence length="205" mass="21995">MPENASGSSSDRSMISLSVLTMGIARVLTSGSRNLFIAPSGYAEPMATPDFVLALREHIGHAPLPLVGTTAVVFRDEKVLLGKRADNGAWQCIAGIVEPGEEPADAAARECLEEAGVVVSVDRLALVHQLPRITYANGDQVDYTDIVFRCTWVSGDPHPADGELIEVGFYDLAAMGEVDDAHVRRIALAMAEDDPAHFRGGRVKR</sequence>
<evidence type="ECO:0000313" key="4">
    <source>
        <dbReference type="EMBL" id="GLC83632.1"/>
    </source>
</evidence>
<feature type="domain" description="Nudix hydrolase" evidence="3">
    <location>
        <begin position="64"/>
        <end position="192"/>
    </location>
</feature>
<proteinExistence type="predicted"/>